<evidence type="ECO:0000313" key="2">
    <source>
        <dbReference type="Proteomes" id="UP001234202"/>
    </source>
</evidence>
<dbReference type="Proteomes" id="UP001234202">
    <property type="component" value="Unassembled WGS sequence"/>
</dbReference>
<accession>A0ACC2X7V0</accession>
<organism evidence="1 2">
    <name type="scientific">Naganishia onofrii</name>
    <dbReference type="NCBI Taxonomy" id="1851511"/>
    <lineage>
        <taxon>Eukaryota</taxon>
        <taxon>Fungi</taxon>
        <taxon>Dikarya</taxon>
        <taxon>Basidiomycota</taxon>
        <taxon>Agaricomycotina</taxon>
        <taxon>Tremellomycetes</taxon>
        <taxon>Filobasidiales</taxon>
        <taxon>Filobasidiaceae</taxon>
        <taxon>Naganishia</taxon>
    </lineage>
</organism>
<gene>
    <name evidence="1" type="ORF">QFC24_005662</name>
</gene>
<sequence>MSRSTAPLDPSSTNRLALPAPLSRNNSHTSQHSIHSQRSHSSQTHHVSPSDPTTLANLLPSMITGNEEADSKGHSAPNHAHHPRHTTHPHSQHTNLFVAQDGPTGMPSFEELVITEQRDSMECDIEDADGDEQAVESKAKRDAETQPSQRRRSVAFLEESSAKQAVRQRHGDAKSSIFSKSTNPPKGSSPSSSSSSSKTLTSQKGNPVAASETDPLLPSKQDAKANEPGDDLDYDPTKDPEEWARIREGSIARRSRWRRPGPYWLLPVVISFAFSLGMGMAPKQELMINLACLAHPPRVSSAMSLSYDLPNDYGATDMLKDIWQAETRYPVFQHQNIQTVHQTDTQHRGPEWGVPDFDFDLDRYTPLSPADKWMLDVQRRMAADWKRSHDGQSGGNRTRDGLPHGPVGGLPAGGGGGNGGDVGLPTSGNGSTEPATPNKEPGSHSRPDIGREGGADEEPGPGEIDPRLCKKDPRVQAAAAKLTMTMTLCMGILSALSTGFWGAVSDRMGRTLVMAVTLVGFATSDIILIITATYPHRVPFGYRFILLGPLIDGFCGGFSTIQATNNAYLSDTTPDGSRAKVFSRFGGILMIGFSLGPVIGSSLIKATGDILSVFYVSATLSSVFALFVIFILPESLSSEARHALGRVAKAKALRAARLEQEERDWEDNGSTDEQDDSVDANASGWSRMSGVTTTSTRSRRQLTGRLRRLRRRMFSFLAPLAMFLPKDRIGSDGLSQKGSSRKDWNLTFLILSSFCMSTLMALMQLKGQYLIYSYGWTSTELGPYMTLMGVCRALVLVVLLPLVVKFFKPKVKQADADAAQGAQTTPYQGQGILRSPQNLADSKFDLRILRASLVADMVAYLGMSFIIPAPGFVFFTCLVCLGSCSNAVTNSLALNLIDSSREAGKLFGALSVVSACASSFFGPLLFAMIYAHTVGVYAPAIFAVAVAVVIIAQALLMGVRLPREYPGLAKDDPNRVERGRTRRTKRVKSSSSITI</sequence>
<reference evidence="1" key="1">
    <citation type="submission" date="2023-04" db="EMBL/GenBank/DDBJ databases">
        <title>Draft Genome sequencing of Naganishia species isolated from polar environments using Oxford Nanopore Technology.</title>
        <authorList>
            <person name="Leo P."/>
            <person name="Venkateswaran K."/>
        </authorList>
    </citation>
    <scope>NUCLEOTIDE SEQUENCE</scope>
    <source>
        <strain evidence="1">DBVPG 5303</strain>
    </source>
</reference>
<comment type="caution">
    <text evidence="1">The sequence shown here is derived from an EMBL/GenBank/DDBJ whole genome shotgun (WGS) entry which is preliminary data.</text>
</comment>
<protein>
    <submittedName>
        <fullName evidence="1">Uncharacterized protein</fullName>
    </submittedName>
</protein>
<proteinExistence type="predicted"/>
<name>A0ACC2X7V0_9TREE</name>
<dbReference type="EMBL" id="JASBWV010000024">
    <property type="protein sequence ID" value="KAJ9119429.1"/>
    <property type="molecule type" value="Genomic_DNA"/>
</dbReference>
<evidence type="ECO:0000313" key="1">
    <source>
        <dbReference type="EMBL" id="KAJ9119429.1"/>
    </source>
</evidence>
<keyword evidence="2" id="KW-1185">Reference proteome</keyword>